<keyword evidence="9" id="KW-1185">Reference proteome</keyword>
<evidence type="ECO:0000256" key="6">
    <source>
        <dbReference type="ARBA" id="ARBA00023163"/>
    </source>
</evidence>
<keyword evidence="4" id="KW-0805">Transcription regulation</keyword>
<dbReference type="GO" id="GO:1900376">
    <property type="term" value="P:regulation of secondary metabolite biosynthetic process"/>
    <property type="evidence" value="ECO:0007669"/>
    <property type="project" value="TreeGrafter"/>
</dbReference>
<dbReference type="InterPro" id="IPR002481">
    <property type="entry name" value="FUR"/>
</dbReference>
<dbReference type="Pfam" id="PF01475">
    <property type="entry name" value="FUR"/>
    <property type="match status" value="1"/>
</dbReference>
<keyword evidence="5" id="KW-0238">DNA-binding</keyword>
<dbReference type="InterPro" id="IPR043135">
    <property type="entry name" value="Fur_C"/>
</dbReference>
<dbReference type="InterPro" id="IPR036390">
    <property type="entry name" value="WH_DNA-bd_sf"/>
</dbReference>
<accession>A0AAE3M8B6</accession>
<feature type="binding site" evidence="7">
    <location>
        <position position="132"/>
    </location>
    <ligand>
        <name>Zn(2+)</name>
        <dbReference type="ChEBI" id="CHEBI:29105"/>
    </ligand>
</feature>
<evidence type="ECO:0000313" key="8">
    <source>
        <dbReference type="EMBL" id="MCW3789104.1"/>
    </source>
</evidence>
<dbReference type="EMBL" id="JAPDPJ010000082">
    <property type="protein sequence ID" value="MCW3789104.1"/>
    <property type="molecule type" value="Genomic_DNA"/>
</dbReference>
<sequence>MKNEIDKKLTDKNIKPTAMRELVLQVLSEQKTATSLPELERKFEKADKATLYRTLKTFEENKLIHSIDDGTGSVKYALCQDACECHPEDLHVHFLCTRCKKTYCLNDITVPTINLPKNFSLESVNMVVKGACSNCKS</sequence>
<name>A0AAE3M8B6_9BACT</name>
<keyword evidence="7" id="KW-0479">Metal-binding</keyword>
<dbReference type="GO" id="GO:0000976">
    <property type="term" value="F:transcription cis-regulatory region binding"/>
    <property type="evidence" value="ECO:0007669"/>
    <property type="project" value="TreeGrafter"/>
</dbReference>
<dbReference type="GO" id="GO:0045892">
    <property type="term" value="P:negative regulation of DNA-templated transcription"/>
    <property type="evidence" value="ECO:0007669"/>
    <property type="project" value="TreeGrafter"/>
</dbReference>
<feature type="binding site" evidence="7">
    <location>
        <position position="99"/>
    </location>
    <ligand>
        <name>Zn(2+)</name>
        <dbReference type="ChEBI" id="CHEBI:29105"/>
    </ligand>
</feature>
<evidence type="ECO:0000313" key="9">
    <source>
        <dbReference type="Proteomes" id="UP001209229"/>
    </source>
</evidence>
<gene>
    <name evidence="8" type="ORF">OM075_21740</name>
</gene>
<feature type="binding site" evidence="7">
    <location>
        <position position="96"/>
    </location>
    <ligand>
        <name>Zn(2+)</name>
        <dbReference type="ChEBI" id="CHEBI:29105"/>
    </ligand>
</feature>
<evidence type="ECO:0000256" key="3">
    <source>
        <dbReference type="ARBA" id="ARBA00022833"/>
    </source>
</evidence>
<dbReference type="GO" id="GO:0008270">
    <property type="term" value="F:zinc ion binding"/>
    <property type="evidence" value="ECO:0007669"/>
    <property type="project" value="TreeGrafter"/>
</dbReference>
<reference evidence="8" key="1">
    <citation type="submission" date="2022-10" db="EMBL/GenBank/DDBJ databases">
        <authorList>
            <person name="Yu W.X."/>
        </authorList>
    </citation>
    <scope>NUCLEOTIDE SEQUENCE</scope>
    <source>
        <strain evidence="8">AAT</strain>
    </source>
</reference>
<dbReference type="AlphaFoldDB" id="A0AAE3M8B6"/>
<dbReference type="Proteomes" id="UP001209229">
    <property type="component" value="Unassembled WGS sequence"/>
</dbReference>
<proteinExistence type="inferred from homology"/>
<dbReference type="Gene3D" id="3.30.1490.190">
    <property type="match status" value="1"/>
</dbReference>
<comment type="cofactor">
    <cofactor evidence="7">
        <name>Zn(2+)</name>
        <dbReference type="ChEBI" id="CHEBI:29105"/>
    </cofactor>
    <text evidence="7">Binds 1 zinc ion per subunit.</text>
</comment>
<keyword evidence="3 7" id="KW-0862">Zinc</keyword>
<keyword evidence="2" id="KW-0678">Repressor</keyword>
<keyword evidence="6" id="KW-0804">Transcription</keyword>
<dbReference type="GO" id="GO:0003700">
    <property type="term" value="F:DNA-binding transcription factor activity"/>
    <property type="evidence" value="ECO:0007669"/>
    <property type="project" value="InterPro"/>
</dbReference>
<comment type="caution">
    <text evidence="8">The sequence shown here is derived from an EMBL/GenBank/DDBJ whole genome shotgun (WGS) entry which is preliminary data.</text>
</comment>
<dbReference type="Gene3D" id="1.10.10.10">
    <property type="entry name" value="Winged helix-like DNA-binding domain superfamily/Winged helix DNA-binding domain"/>
    <property type="match status" value="1"/>
</dbReference>
<dbReference type="RefSeq" id="WP_301192661.1">
    <property type="nucleotide sequence ID" value="NZ_JAPDPJ010000082.1"/>
</dbReference>
<dbReference type="SUPFAM" id="SSF46785">
    <property type="entry name" value="Winged helix' DNA-binding domain"/>
    <property type="match status" value="1"/>
</dbReference>
<evidence type="ECO:0000256" key="2">
    <source>
        <dbReference type="ARBA" id="ARBA00022491"/>
    </source>
</evidence>
<dbReference type="InterPro" id="IPR036388">
    <property type="entry name" value="WH-like_DNA-bd_sf"/>
</dbReference>
<protein>
    <submittedName>
        <fullName evidence="8">Transcriptional repressor</fullName>
    </submittedName>
</protein>
<organism evidence="8 9">
    <name type="scientific">Plebeiibacterium sediminum</name>
    <dbReference type="NCBI Taxonomy" id="2992112"/>
    <lineage>
        <taxon>Bacteria</taxon>
        <taxon>Pseudomonadati</taxon>
        <taxon>Bacteroidota</taxon>
        <taxon>Bacteroidia</taxon>
        <taxon>Marinilabiliales</taxon>
        <taxon>Marinilabiliaceae</taxon>
        <taxon>Plebeiibacterium</taxon>
    </lineage>
</organism>
<evidence type="ECO:0000256" key="5">
    <source>
        <dbReference type="ARBA" id="ARBA00023125"/>
    </source>
</evidence>
<feature type="binding site" evidence="7">
    <location>
        <position position="135"/>
    </location>
    <ligand>
        <name>Zn(2+)</name>
        <dbReference type="ChEBI" id="CHEBI:29105"/>
    </ligand>
</feature>
<evidence type="ECO:0000256" key="7">
    <source>
        <dbReference type="PIRSR" id="PIRSR602481-1"/>
    </source>
</evidence>
<dbReference type="PANTHER" id="PTHR33202">
    <property type="entry name" value="ZINC UPTAKE REGULATION PROTEIN"/>
    <property type="match status" value="1"/>
</dbReference>
<dbReference type="PANTHER" id="PTHR33202:SF22">
    <property type="entry name" value="HYDROGEN PEROXIDE SENSITIVE REPRESSOR"/>
    <property type="match status" value="1"/>
</dbReference>
<comment type="similarity">
    <text evidence="1">Belongs to the Fur family.</text>
</comment>
<evidence type="ECO:0000256" key="1">
    <source>
        <dbReference type="ARBA" id="ARBA00007957"/>
    </source>
</evidence>
<evidence type="ECO:0000256" key="4">
    <source>
        <dbReference type="ARBA" id="ARBA00023015"/>
    </source>
</evidence>